<dbReference type="AlphaFoldDB" id="A0A803MP92"/>
<accession>A0A803MP92</accession>
<reference evidence="1" key="2">
    <citation type="submission" date="2021-03" db="UniProtKB">
        <authorList>
            <consortium name="EnsemblPlants"/>
        </authorList>
    </citation>
    <scope>IDENTIFICATION</scope>
</reference>
<dbReference type="Gramene" id="AUR62033093-RA">
    <property type="protein sequence ID" value="AUR62033093-RA:cds"/>
    <property type="gene ID" value="AUR62033093"/>
</dbReference>
<dbReference type="PANTHER" id="PTHR35282:SF2">
    <property type="entry name" value="F5D14.24 PROTEIN"/>
    <property type="match status" value="1"/>
</dbReference>
<dbReference type="EnsemblPlants" id="AUR62033093-RA">
    <property type="protein sequence ID" value="AUR62033093-RA:cds"/>
    <property type="gene ID" value="AUR62033093"/>
</dbReference>
<dbReference type="SMR" id="A0A803MP92"/>
<protein>
    <submittedName>
        <fullName evidence="1">Uncharacterized protein</fullName>
    </submittedName>
</protein>
<dbReference type="InterPro" id="IPR049198">
    <property type="entry name" value="DUF6865"/>
</dbReference>
<sequence length="90" mass="9685">MAENPSLGKEVSLDLARELLIAISESLPEKLESESLPDILSFESGKESTNDHGAALVIGADKEEELRSELISISYVPSPDKIALPANDHL</sequence>
<evidence type="ECO:0000313" key="2">
    <source>
        <dbReference type="Proteomes" id="UP000596660"/>
    </source>
</evidence>
<evidence type="ECO:0000313" key="1">
    <source>
        <dbReference type="EnsemblPlants" id="AUR62033093-RA:cds"/>
    </source>
</evidence>
<name>A0A803MP92_CHEQI</name>
<reference evidence="1" key="1">
    <citation type="journal article" date="2017" name="Nature">
        <title>The genome of Chenopodium quinoa.</title>
        <authorList>
            <person name="Jarvis D.E."/>
            <person name="Ho Y.S."/>
            <person name="Lightfoot D.J."/>
            <person name="Schmoeckel S.M."/>
            <person name="Li B."/>
            <person name="Borm T.J.A."/>
            <person name="Ohyanagi H."/>
            <person name="Mineta K."/>
            <person name="Michell C.T."/>
            <person name="Saber N."/>
            <person name="Kharbatia N.M."/>
            <person name="Rupper R.R."/>
            <person name="Sharp A.R."/>
            <person name="Dally N."/>
            <person name="Boughton B.A."/>
            <person name="Woo Y.H."/>
            <person name="Gao G."/>
            <person name="Schijlen E.G.W.M."/>
            <person name="Guo X."/>
            <person name="Momin A.A."/>
            <person name="Negrao S."/>
            <person name="Al-Babili S."/>
            <person name="Gehring C."/>
            <person name="Roessner U."/>
            <person name="Jung C."/>
            <person name="Murphy K."/>
            <person name="Arold S.T."/>
            <person name="Gojobori T."/>
            <person name="van der Linden C.G."/>
            <person name="van Loo E.N."/>
            <person name="Jellen E.N."/>
            <person name="Maughan P.J."/>
            <person name="Tester M."/>
        </authorList>
    </citation>
    <scope>NUCLEOTIDE SEQUENCE [LARGE SCALE GENOMIC DNA]</scope>
    <source>
        <strain evidence="1">cv. PI 614886</strain>
    </source>
</reference>
<organism evidence="1 2">
    <name type="scientific">Chenopodium quinoa</name>
    <name type="common">Quinoa</name>
    <dbReference type="NCBI Taxonomy" id="63459"/>
    <lineage>
        <taxon>Eukaryota</taxon>
        <taxon>Viridiplantae</taxon>
        <taxon>Streptophyta</taxon>
        <taxon>Embryophyta</taxon>
        <taxon>Tracheophyta</taxon>
        <taxon>Spermatophyta</taxon>
        <taxon>Magnoliopsida</taxon>
        <taxon>eudicotyledons</taxon>
        <taxon>Gunneridae</taxon>
        <taxon>Pentapetalae</taxon>
        <taxon>Caryophyllales</taxon>
        <taxon>Chenopodiaceae</taxon>
        <taxon>Chenopodioideae</taxon>
        <taxon>Atripliceae</taxon>
        <taxon>Chenopodium</taxon>
    </lineage>
</organism>
<keyword evidence="2" id="KW-1185">Reference proteome</keyword>
<dbReference type="Pfam" id="PF21737">
    <property type="entry name" value="DUF6865"/>
    <property type="match status" value="1"/>
</dbReference>
<dbReference type="PANTHER" id="PTHR35282">
    <property type="entry name" value="F5D14.24 PROTEIN"/>
    <property type="match status" value="1"/>
</dbReference>
<proteinExistence type="predicted"/>
<dbReference type="OMA" id="ERKGSIC"/>
<dbReference type="Proteomes" id="UP000596660">
    <property type="component" value="Unplaced"/>
</dbReference>